<gene>
    <name evidence="2" type="ORF">COS30_00655</name>
</gene>
<evidence type="ECO:0000256" key="1">
    <source>
        <dbReference type="SAM" id="MobiDB-lite"/>
    </source>
</evidence>
<comment type="caution">
    <text evidence="2">The sequence shown here is derived from an EMBL/GenBank/DDBJ whole genome shotgun (WGS) entry which is preliminary data.</text>
</comment>
<dbReference type="EMBL" id="PEUE01000017">
    <property type="protein sequence ID" value="PIV38699.1"/>
    <property type="molecule type" value="Genomic_DNA"/>
</dbReference>
<dbReference type="Proteomes" id="UP000229247">
    <property type="component" value="Unassembled WGS sequence"/>
</dbReference>
<proteinExistence type="predicted"/>
<feature type="non-terminal residue" evidence="2">
    <location>
        <position position="263"/>
    </location>
</feature>
<dbReference type="AlphaFoldDB" id="A0A2M7D6N8"/>
<evidence type="ECO:0000313" key="3">
    <source>
        <dbReference type="Proteomes" id="UP000229247"/>
    </source>
</evidence>
<accession>A0A2M7D6N8</accession>
<protein>
    <submittedName>
        <fullName evidence="2">Uncharacterized protein</fullName>
    </submittedName>
</protein>
<reference evidence="3" key="1">
    <citation type="submission" date="2017-09" db="EMBL/GenBank/DDBJ databases">
        <title>Depth-based differentiation of microbial function through sediment-hosted aquifers and enrichment of novel symbionts in the deep terrestrial subsurface.</title>
        <authorList>
            <person name="Probst A.J."/>
            <person name="Ladd B."/>
            <person name="Jarett J.K."/>
            <person name="Geller-Mcgrath D.E."/>
            <person name="Sieber C.M.K."/>
            <person name="Emerson J.B."/>
            <person name="Anantharaman K."/>
            <person name="Thomas B.C."/>
            <person name="Malmstrom R."/>
            <person name="Stieglmeier M."/>
            <person name="Klingl A."/>
            <person name="Woyke T."/>
            <person name="Ryan C.M."/>
            <person name="Banfield J.F."/>
        </authorList>
    </citation>
    <scope>NUCLEOTIDE SEQUENCE [LARGE SCALE GENOMIC DNA]</scope>
</reference>
<feature type="region of interest" description="Disordered" evidence="1">
    <location>
        <begin position="185"/>
        <end position="263"/>
    </location>
</feature>
<name>A0A2M7D6N8_9BACT</name>
<feature type="compositionally biased region" description="Pro residues" evidence="1">
    <location>
        <begin position="227"/>
        <end position="238"/>
    </location>
</feature>
<feature type="compositionally biased region" description="Low complexity" evidence="1">
    <location>
        <begin position="185"/>
        <end position="226"/>
    </location>
</feature>
<evidence type="ECO:0000313" key="2">
    <source>
        <dbReference type="EMBL" id="PIV38699.1"/>
    </source>
</evidence>
<feature type="compositionally biased region" description="Low complexity" evidence="1">
    <location>
        <begin position="239"/>
        <end position="255"/>
    </location>
</feature>
<organism evidence="2 3">
    <name type="scientific">Candidatus Portnoybacteria bacterium CG02_land_8_20_14_3_00_45_8</name>
    <dbReference type="NCBI Taxonomy" id="1974807"/>
    <lineage>
        <taxon>Bacteria</taxon>
        <taxon>Candidatus Portnoyibacteriota</taxon>
    </lineage>
</organism>
<sequence length="263" mass="27417">MFNQALETLSGETIELAPSSIAALVNNLYSSVLRGFRSLGLIVEQGLVRVQKLVADVLQINKLVVNTASQTDNLGETKDATIGSSQINVGELDTYIMNNQVSTTTKIFVTAEMPVALGACEAHAQPEFVISDITNSLVERPRGFRVCMNATSSQIVKFNWWIVETIADSGIGQISQIGQIGPISPIESPSPLASPAVLEEPASPSPSPSVSVSPSPSASPSVSPSPSVYPSPSPPETPSPSVSPLASPAALEEPASPSPSETP</sequence>